<dbReference type="PANTHER" id="PTHR24006:SF935">
    <property type="entry name" value="CLAN CA, FAMILY C19, UBIQUITIN HYDROLASE-LIKE CYSTEINE PEPTIDASE"/>
    <property type="match status" value="1"/>
</dbReference>
<dbReference type="InterPro" id="IPR001394">
    <property type="entry name" value="Peptidase_C19_UCH"/>
</dbReference>
<keyword evidence="6" id="KW-0378">Hydrolase</keyword>
<name>A0A1J4KXB7_9EUKA</name>
<evidence type="ECO:0000256" key="1">
    <source>
        <dbReference type="ARBA" id="ARBA00000707"/>
    </source>
</evidence>
<proteinExistence type="inferred from homology"/>
<dbReference type="EMBL" id="MLAK01000175">
    <property type="protein sequence ID" value="OHT15897.1"/>
    <property type="molecule type" value="Genomic_DNA"/>
</dbReference>
<evidence type="ECO:0000259" key="8">
    <source>
        <dbReference type="PROSITE" id="PS50235"/>
    </source>
</evidence>
<evidence type="ECO:0000256" key="6">
    <source>
        <dbReference type="ARBA" id="ARBA00022801"/>
    </source>
</evidence>
<dbReference type="GO" id="GO:0005634">
    <property type="term" value="C:nucleus"/>
    <property type="evidence" value="ECO:0007669"/>
    <property type="project" value="TreeGrafter"/>
</dbReference>
<evidence type="ECO:0000313" key="10">
    <source>
        <dbReference type="Proteomes" id="UP000179807"/>
    </source>
</evidence>
<evidence type="ECO:0000256" key="7">
    <source>
        <dbReference type="ARBA" id="ARBA00022807"/>
    </source>
</evidence>
<evidence type="ECO:0000313" key="9">
    <source>
        <dbReference type="EMBL" id="OHT15897.1"/>
    </source>
</evidence>
<dbReference type="GO" id="GO:0004843">
    <property type="term" value="F:cysteine-type deubiquitinase activity"/>
    <property type="evidence" value="ECO:0007669"/>
    <property type="project" value="UniProtKB-EC"/>
</dbReference>
<dbReference type="InterPro" id="IPR018200">
    <property type="entry name" value="USP_CS"/>
</dbReference>
<dbReference type="PROSITE" id="PS00973">
    <property type="entry name" value="USP_2"/>
    <property type="match status" value="1"/>
</dbReference>
<dbReference type="InterPro" id="IPR038765">
    <property type="entry name" value="Papain-like_cys_pep_sf"/>
</dbReference>
<comment type="similarity">
    <text evidence="2">Belongs to the peptidase C19 family.</text>
</comment>
<feature type="domain" description="USP" evidence="8">
    <location>
        <begin position="134"/>
        <end position="432"/>
    </location>
</feature>
<dbReference type="OrthoDB" id="289038at2759"/>
<dbReference type="GO" id="GO:0006508">
    <property type="term" value="P:proteolysis"/>
    <property type="evidence" value="ECO:0007669"/>
    <property type="project" value="UniProtKB-KW"/>
</dbReference>
<evidence type="ECO:0000256" key="3">
    <source>
        <dbReference type="ARBA" id="ARBA00012759"/>
    </source>
</evidence>
<keyword evidence="5" id="KW-0833">Ubl conjugation pathway</keyword>
<keyword evidence="10" id="KW-1185">Reference proteome</keyword>
<protein>
    <recommendedName>
        <fullName evidence="3">ubiquitinyl hydrolase 1</fullName>
        <ecNumber evidence="3">3.4.19.12</ecNumber>
    </recommendedName>
</protein>
<dbReference type="PROSITE" id="PS50235">
    <property type="entry name" value="USP_3"/>
    <property type="match status" value="1"/>
</dbReference>
<dbReference type="InterPro" id="IPR028889">
    <property type="entry name" value="USP"/>
</dbReference>
<comment type="catalytic activity">
    <reaction evidence="1">
        <text>Thiol-dependent hydrolysis of ester, thioester, amide, peptide and isopeptide bonds formed by the C-terminal Gly of ubiquitin (a 76-residue protein attached to proteins as an intracellular targeting signal).</text>
        <dbReference type="EC" id="3.4.19.12"/>
    </reaction>
</comment>
<dbReference type="Pfam" id="PF14533">
    <property type="entry name" value="USP7_C2"/>
    <property type="match status" value="1"/>
</dbReference>
<dbReference type="GO" id="GO:0005829">
    <property type="term" value="C:cytosol"/>
    <property type="evidence" value="ECO:0007669"/>
    <property type="project" value="TreeGrafter"/>
</dbReference>
<organism evidence="9 10">
    <name type="scientific">Tritrichomonas foetus</name>
    <dbReference type="NCBI Taxonomy" id="1144522"/>
    <lineage>
        <taxon>Eukaryota</taxon>
        <taxon>Metamonada</taxon>
        <taxon>Parabasalia</taxon>
        <taxon>Tritrichomonadida</taxon>
        <taxon>Tritrichomonadidae</taxon>
        <taxon>Tritrichomonas</taxon>
    </lineage>
</organism>
<dbReference type="InterPro" id="IPR029346">
    <property type="entry name" value="USP_C"/>
</dbReference>
<keyword evidence="4" id="KW-0645">Protease</keyword>
<dbReference type="PANTHER" id="PTHR24006">
    <property type="entry name" value="UBIQUITIN CARBOXYL-TERMINAL HYDROLASE"/>
    <property type="match status" value="1"/>
</dbReference>
<dbReference type="SUPFAM" id="SSF54001">
    <property type="entry name" value="Cysteine proteinases"/>
    <property type="match status" value="1"/>
</dbReference>
<reference evidence="9" key="1">
    <citation type="submission" date="2016-10" db="EMBL/GenBank/DDBJ databases">
        <authorList>
            <person name="Benchimol M."/>
            <person name="Almeida L.G."/>
            <person name="Vasconcelos A.T."/>
            <person name="Perreira-Neves A."/>
            <person name="Rosa I.A."/>
            <person name="Tasca T."/>
            <person name="Bogo M.R."/>
            <person name="de Souza W."/>
        </authorList>
    </citation>
    <scope>NUCLEOTIDE SEQUENCE [LARGE SCALE GENOMIC DNA]</scope>
    <source>
        <strain evidence="9">K</strain>
    </source>
</reference>
<dbReference type="Proteomes" id="UP000179807">
    <property type="component" value="Unassembled WGS sequence"/>
</dbReference>
<dbReference type="VEuPathDB" id="TrichDB:TRFO_42234"/>
<dbReference type="Pfam" id="PF00443">
    <property type="entry name" value="UCH"/>
    <property type="match status" value="1"/>
</dbReference>
<dbReference type="RefSeq" id="XP_068369033.1">
    <property type="nucleotide sequence ID" value="XM_068514207.1"/>
</dbReference>
<dbReference type="EC" id="3.4.19.12" evidence="3"/>
<evidence type="ECO:0000256" key="4">
    <source>
        <dbReference type="ARBA" id="ARBA00022670"/>
    </source>
</evidence>
<dbReference type="AlphaFoldDB" id="A0A1J4KXB7"/>
<comment type="caution">
    <text evidence="9">The sequence shown here is derived from an EMBL/GenBank/DDBJ whole genome shotgun (WGS) entry which is preliminary data.</text>
</comment>
<accession>A0A1J4KXB7</accession>
<evidence type="ECO:0000256" key="2">
    <source>
        <dbReference type="ARBA" id="ARBA00009085"/>
    </source>
</evidence>
<gene>
    <name evidence="9" type="ORF">TRFO_42234</name>
</gene>
<dbReference type="GO" id="GO:0016579">
    <property type="term" value="P:protein deubiquitination"/>
    <property type="evidence" value="ECO:0007669"/>
    <property type="project" value="InterPro"/>
</dbReference>
<dbReference type="GeneID" id="94848911"/>
<keyword evidence="7" id="KW-0788">Thiol protease</keyword>
<dbReference type="InterPro" id="IPR050164">
    <property type="entry name" value="Peptidase_C19"/>
</dbReference>
<dbReference type="Gene3D" id="3.90.70.10">
    <property type="entry name" value="Cysteine proteinases"/>
    <property type="match status" value="1"/>
</dbReference>
<sequence length="985" mass="113630">MAEEEYTLHKVWETPAIGKTKGLVPSPDFQINRLHYKLIIFTTSDPYQLVIKLENPPDSPHNCSINIKVVGRKKKEFNKNFVFSKTSPFCKIENFVSVAEMKNYSRKDKISIDFTIDHKNANTLPDFRTLTGHVGLINKSATCYMNSILQMLFHIPAFRRLIYSIPITEELTITHALQRLFCLLQFSPTSVSTDELIKSFGWTSREAFVEHDVQEFIRVLLSNLEEKLQKSHLDGKVAELFHGTISHYIKCINVDYQTSNKEDFYDLSITVRGFKDLNDSLTSFVADEILNGDNQYTTDDYGKQDALMGQKILTLPPVLHLHLTRFEYSATSFTGLEKVKDSFEFPTTLDLAPFVDDSFKGDSKYELFSVLVHIGDNMGGHYIAYCRPTSEQKWFRFNDAYIEEVDVHVAVDRNFGSPTQPNHAYYLCYIKKSDIRWVMQKVTEDEVPRSLMEYFEKERDNLDPKMRTVNVVNIKQKIKIAKDAPISNLMREIRKYDPTVKGLWTADQEDFPYYQIKLNNTVQDTLKTINRVFAADFKDFPTAVQLNFFFRGEKDPIQDLGFLPIQYEWNISKILDDVNSRAGYPAGTKLNCYTKQFDEIQPLNLDQSFGYRQRSDLSGALIFEVADDSKNIQTSFKFPEIEPGLIRARDVLPEIELNDIEGFIAHVNQCIKISIKDSNLVDQTSNKGQIEGEKENLLTIEIPYALDLSDLIKCIRKGLDLPEDESVLVYLPSPEDNSKPMNYMINTFTNFSLKEILRLHSSIKDATLFIKRVKGVTQEDANQMCHLSFQMLNEEMNEIADVEIDMPGHKTVADLFNELRKRNDIDSNANLRMNKIERSSIVRQIDENEQLDTLNDFEIRVEIVPENQLNLESGDFLIRCAFSHSPIYPPNATILKPFWFNVIKDEPFEITQTRIFSLIENDFGELSYILFAGKSSAVRLISVSDEMILSEDAQEPDAQLYIIISTEAVLKIIRQYQNHELKIYK</sequence>
<evidence type="ECO:0000256" key="5">
    <source>
        <dbReference type="ARBA" id="ARBA00022786"/>
    </source>
</evidence>